<dbReference type="OrthoDB" id="4951845at2759"/>
<dbReference type="InterPro" id="IPR004045">
    <property type="entry name" value="Glutathione_S-Trfase_N"/>
</dbReference>
<dbReference type="InterPro" id="IPR045073">
    <property type="entry name" value="Omega/Tau-like"/>
</dbReference>
<evidence type="ECO:0000256" key="4">
    <source>
        <dbReference type="RuleBase" id="RU003494"/>
    </source>
</evidence>
<feature type="domain" description="GST N-terminal" evidence="5">
    <location>
        <begin position="2"/>
        <end position="81"/>
    </location>
</feature>
<dbReference type="SUPFAM" id="SSF52833">
    <property type="entry name" value="Thioredoxin-like"/>
    <property type="match status" value="1"/>
</dbReference>
<gene>
    <name evidence="7" type="ORF">MANES_09G098800v8</name>
</gene>
<dbReference type="Proteomes" id="UP000091857">
    <property type="component" value="Chromosome 9"/>
</dbReference>
<evidence type="ECO:0000259" key="5">
    <source>
        <dbReference type="PROSITE" id="PS50404"/>
    </source>
</evidence>
<dbReference type="CDD" id="cd03185">
    <property type="entry name" value="GST_C_Tau"/>
    <property type="match status" value="1"/>
</dbReference>
<evidence type="ECO:0000256" key="1">
    <source>
        <dbReference type="ARBA" id="ARBA00012452"/>
    </source>
</evidence>
<dbReference type="PROSITE" id="PS50404">
    <property type="entry name" value="GST_NTER"/>
    <property type="match status" value="1"/>
</dbReference>
<evidence type="ECO:0000256" key="3">
    <source>
        <dbReference type="ARBA" id="ARBA00047960"/>
    </source>
</evidence>
<dbReference type="SUPFAM" id="SSF47616">
    <property type="entry name" value="GST C-terminal domain-like"/>
    <property type="match status" value="1"/>
</dbReference>
<dbReference type="SFLD" id="SFLDG01152">
    <property type="entry name" value="Main.3:_Omega-_and_Tau-like"/>
    <property type="match status" value="1"/>
</dbReference>
<dbReference type="Pfam" id="PF02798">
    <property type="entry name" value="GST_N"/>
    <property type="match status" value="1"/>
</dbReference>
<dbReference type="Pfam" id="PF00043">
    <property type="entry name" value="GST_C"/>
    <property type="match status" value="1"/>
</dbReference>
<dbReference type="AlphaFoldDB" id="A0A2C9V9H2"/>
<dbReference type="InterPro" id="IPR036249">
    <property type="entry name" value="Thioredoxin-like_sf"/>
</dbReference>
<dbReference type="PANTHER" id="PTHR11260:SF676">
    <property type="entry name" value="GLUTATHIONE S-TRANSFERASE U8"/>
    <property type="match status" value="1"/>
</dbReference>
<dbReference type="InterPro" id="IPR036282">
    <property type="entry name" value="Glutathione-S-Trfase_C_sf"/>
</dbReference>
<organism evidence="7 8">
    <name type="scientific">Manihot esculenta</name>
    <name type="common">Cassava</name>
    <name type="synonym">Jatropha manihot</name>
    <dbReference type="NCBI Taxonomy" id="3983"/>
    <lineage>
        <taxon>Eukaryota</taxon>
        <taxon>Viridiplantae</taxon>
        <taxon>Streptophyta</taxon>
        <taxon>Embryophyta</taxon>
        <taxon>Tracheophyta</taxon>
        <taxon>Spermatophyta</taxon>
        <taxon>Magnoliopsida</taxon>
        <taxon>eudicotyledons</taxon>
        <taxon>Gunneridae</taxon>
        <taxon>Pentapetalae</taxon>
        <taxon>rosids</taxon>
        <taxon>fabids</taxon>
        <taxon>Malpighiales</taxon>
        <taxon>Euphorbiaceae</taxon>
        <taxon>Crotonoideae</taxon>
        <taxon>Manihoteae</taxon>
        <taxon>Manihot</taxon>
    </lineage>
</organism>
<comment type="similarity">
    <text evidence="4">Belongs to the GST superfamily.</text>
</comment>
<evidence type="ECO:0000256" key="2">
    <source>
        <dbReference type="ARBA" id="ARBA00022679"/>
    </source>
</evidence>
<comment type="catalytic activity">
    <reaction evidence="3">
        <text>RX + glutathione = an S-substituted glutathione + a halide anion + H(+)</text>
        <dbReference type="Rhea" id="RHEA:16437"/>
        <dbReference type="ChEBI" id="CHEBI:15378"/>
        <dbReference type="ChEBI" id="CHEBI:16042"/>
        <dbReference type="ChEBI" id="CHEBI:17792"/>
        <dbReference type="ChEBI" id="CHEBI:57925"/>
        <dbReference type="ChEBI" id="CHEBI:90779"/>
        <dbReference type="EC" id="2.5.1.18"/>
    </reaction>
</comment>
<dbReference type="InterPro" id="IPR004046">
    <property type="entry name" value="GST_C"/>
</dbReference>
<proteinExistence type="inferred from homology"/>
<protein>
    <recommendedName>
        <fullName evidence="1">glutathione transferase</fullName>
        <ecNumber evidence="1">2.5.1.18</ecNumber>
    </recommendedName>
</protein>
<dbReference type="EMBL" id="CM004395">
    <property type="protein sequence ID" value="OAY41403.1"/>
    <property type="molecule type" value="Genomic_DNA"/>
</dbReference>
<dbReference type="InterPro" id="IPR010987">
    <property type="entry name" value="Glutathione-S-Trfase_C-like"/>
</dbReference>
<dbReference type="Gene3D" id="1.20.1050.10">
    <property type="match status" value="1"/>
</dbReference>
<dbReference type="OMA" id="ACWGPES"/>
<evidence type="ECO:0000313" key="8">
    <source>
        <dbReference type="Proteomes" id="UP000091857"/>
    </source>
</evidence>
<keyword evidence="2" id="KW-0808">Transferase</keyword>
<dbReference type="CDD" id="cd03058">
    <property type="entry name" value="GST_N_Tau"/>
    <property type="match status" value="1"/>
</dbReference>
<dbReference type="InterPro" id="IPR040079">
    <property type="entry name" value="Glutathione_S-Trfase"/>
</dbReference>
<evidence type="ECO:0000259" key="6">
    <source>
        <dbReference type="PROSITE" id="PS50405"/>
    </source>
</evidence>
<comment type="caution">
    <text evidence="7">The sequence shown here is derived from an EMBL/GenBank/DDBJ whole genome shotgun (WGS) entry which is preliminary data.</text>
</comment>
<dbReference type="InterPro" id="IPR045074">
    <property type="entry name" value="GST_C_Tau"/>
</dbReference>
<feature type="domain" description="GST C-terminal" evidence="6">
    <location>
        <begin position="86"/>
        <end position="213"/>
    </location>
</feature>
<sequence length="220" mass="25441">MGEVKLLGSWGSPFSRRVEMALKLKGVEYEYIEEDLANKSPLLLHYNPVHKKVPVLLHNGKPIAESVVILEYIDETWKTNPIFPKNPYEKAMARFWAKFIDEKCNPAVWQIIWSRDNEREKAIEEAILQLKTLEGELKDKKFFGGETIGVVDIVANLIGFWLGAIEEAAGFELVTRERFPILSNWIDEYLSCSVIKENLPPREKLLEAFRSRFTAPAWKY</sequence>
<dbReference type="EC" id="2.5.1.18" evidence="1"/>
<dbReference type="PANTHER" id="PTHR11260">
    <property type="entry name" value="GLUTATHIONE S-TRANSFERASE, GST, SUPERFAMILY, GST DOMAIN CONTAINING"/>
    <property type="match status" value="1"/>
</dbReference>
<dbReference type="STRING" id="3983.A0A2C9V9H2"/>
<dbReference type="PROSITE" id="PS50405">
    <property type="entry name" value="GST_CTER"/>
    <property type="match status" value="1"/>
</dbReference>
<dbReference type="SFLD" id="SFLDS00019">
    <property type="entry name" value="Glutathione_Transferase_(cytos"/>
    <property type="match status" value="1"/>
</dbReference>
<dbReference type="Gramene" id="Manes.09G098800.1.v8.1">
    <property type="protein sequence ID" value="Manes.09G098800.1.v8.1.CDS"/>
    <property type="gene ID" value="Manes.09G098800.v8.1"/>
</dbReference>
<keyword evidence="8" id="KW-1185">Reference proteome</keyword>
<accession>A0A2C9V9H2</accession>
<dbReference type="FunFam" id="3.40.30.10:FF:000197">
    <property type="entry name" value="Glutathione S-transferase U10"/>
    <property type="match status" value="1"/>
</dbReference>
<name>A0A2C9V9H2_MANES</name>
<dbReference type="GO" id="GO:0004364">
    <property type="term" value="F:glutathione transferase activity"/>
    <property type="evidence" value="ECO:0000318"/>
    <property type="project" value="GO_Central"/>
</dbReference>
<dbReference type="GO" id="GO:0006749">
    <property type="term" value="P:glutathione metabolic process"/>
    <property type="evidence" value="ECO:0000318"/>
    <property type="project" value="GO_Central"/>
</dbReference>
<reference evidence="8" key="1">
    <citation type="journal article" date="2016" name="Nat. Biotechnol.">
        <title>Sequencing wild and cultivated cassava and related species reveals extensive interspecific hybridization and genetic diversity.</title>
        <authorList>
            <person name="Bredeson J.V."/>
            <person name="Lyons J.B."/>
            <person name="Prochnik S.E."/>
            <person name="Wu G.A."/>
            <person name="Ha C.M."/>
            <person name="Edsinger-Gonzales E."/>
            <person name="Grimwood J."/>
            <person name="Schmutz J."/>
            <person name="Rabbi I.Y."/>
            <person name="Egesi C."/>
            <person name="Nauluvula P."/>
            <person name="Lebot V."/>
            <person name="Ndunguru J."/>
            <person name="Mkamilo G."/>
            <person name="Bart R.S."/>
            <person name="Setter T.L."/>
            <person name="Gleadow R.M."/>
            <person name="Kulakow P."/>
            <person name="Ferguson M.E."/>
            <person name="Rounsley S."/>
            <person name="Rokhsar D.S."/>
        </authorList>
    </citation>
    <scope>NUCLEOTIDE SEQUENCE [LARGE SCALE GENOMIC DNA]</scope>
    <source>
        <strain evidence="8">cv. AM560-2</strain>
    </source>
</reference>
<dbReference type="SFLD" id="SFLDG00358">
    <property type="entry name" value="Main_(cytGST)"/>
    <property type="match status" value="1"/>
</dbReference>
<dbReference type="FunFam" id="1.20.1050.10:FF:000012">
    <property type="entry name" value="Tau class glutathione S-transferase"/>
    <property type="match status" value="1"/>
</dbReference>
<dbReference type="GO" id="GO:0005737">
    <property type="term" value="C:cytoplasm"/>
    <property type="evidence" value="ECO:0000318"/>
    <property type="project" value="GO_Central"/>
</dbReference>
<dbReference type="Gene3D" id="3.40.30.10">
    <property type="entry name" value="Glutaredoxin"/>
    <property type="match status" value="1"/>
</dbReference>
<evidence type="ECO:0000313" key="7">
    <source>
        <dbReference type="EMBL" id="OAY41403.1"/>
    </source>
</evidence>